<evidence type="ECO:0000313" key="2">
    <source>
        <dbReference type="EMBL" id="CAH1796709.1"/>
    </source>
</evidence>
<proteinExistence type="predicted"/>
<feature type="region of interest" description="Disordered" evidence="1">
    <location>
        <begin position="47"/>
        <end position="78"/>
    </location>
</feature>
<accession>A0A8J1TY57</accession>
<name>A0A8J1TY57_OWEFU</name>
<organism evidence="2 3">
    <name type="scientific">Owenia fusiformis</name>
    <name type="common">Polychaete worm</name>
    <dbReference type="NCBI Taxonomy" id="6347"/>
    <lineage>
        <taxon>Eukaryota</taxon>
        <taxon>Metazoa</taxon>
        <taxon>Spiralia</taxon>
        <taxon>Lophotrochozoa</taxon>
        <taxon>Annelida</taxon>
        <taxon>Polychaeta</taxon>
        <taxon>Sedentaria</taxon>
        <taxon>Canalipalpata</taxon>
        <taxon>Sabellida</taxon>
        <taxon>Oweniida</taxon>
        <taxon>Oweniidae</taxon>
        <taxon>Owenia</taxon>
    </lineage>
</organism>
<dbReference type="AlphaFoldDB" id="A0A8J1TY57"/>
<dbReference type="EMBL" id="CAIIXF020000010">
    <property type="protein sequence ID" value="CAH1796709.1"/>
    <property type="molecule type" value="Genomic_DNA"/>
</dbReference>
<comment type="caution">
    <text evidence="2">The sequence shown here is derived from an EMBL/GenBank/DDBJ whole genome shotgun (WGS) entry which is preliminary data.</text>
</comment>
<gene>
    <name evidence="2" type="ORF">OFUS_LOCUS21091</name>
</gene>
<reference evidence="2" key="1">
    <citation type="submission" date="2022-03" db="EMBL/GenBank/DDBJ databases">
        <authorList>
            <person name="Martin C."/>
        </authorList>
    </citation>
    <scope>NUCLEOTIDE SEQUENCE</scope>
</reference>
<evidence type="ECO:0000256" key="1">
    <source>
        <dbReference type="SAM" id="MobiDB-lite"/>
    </source>
</evidence>
<dbReference type="Proteomes" id="UP000749559">
    <property type="component" value="Unassembled WGS sequence"/>
</dbReference>
<protein>
    <submittedName>
        <fullName evidence="2">Uncharacterized protein</fullName>
    </submittedName>
</protein>
<sequence length="127" mass="14482">EHIAKHIGQINASIPKITYMDLSNESEAIDSSPDLMSLDIPVSSVRPSLLSSQDQEVASVQGKEKTNEPRQDIDNDMDSGWDSFARLSPLGDDILKSYTRTSQTWRLDFIYPTSFYEYLYLQLFLML</sequence>
<feature type="non-terminal residue" evidence="2">
    <location>
        <position position="1"/>
    </location>
</feature>
<evidence type="ECO:0000313" key="3">
    <source>
        <dbReference type="Proteomes" id="UP000749559"/>
    </source>
</evidence>
<feature type="compositionally biased region" description="Basic and acidic residues" evidence="1">
    <location>
        <begin position="62"/>
        <end position="73"/>
    </location>
</feature>
<keyword evidence="3" id="KW-1185">Reference proteome</keyword>